<dbReference type="Proteomes" id="UP000800200">
    <property type="component" value="Unassembled WGS sequence"/>
</dbReference>
<reference evidence="1" key="1">
    <citation type="journal article" date="2020" name="Stud. Mycol.">
        <title>101 Dothideomycetes genomes: a test case for predicting lifestyles and emergence of pathogens.</title>
        <authorList>
            <person name="Haridas S."/>
            <person name="Albert R."/>
            <person name="Binder M."/>
            <person name="Bloem J."/>
            <person name="Labutti K."/>
            <person name="Salamov A."/>
            <person name="Andreopoulos B."/>
            <person name="Baker S."/>
            <person name="Barry K."/>
            <person name="Bills G."/>
            <person name="Bluhm B."/>
            <person name="Cannon C."/>
            <person name="Castanera R."/>
            <person name="Culley D."/>
            <person name="Daum C."/>
            <person name="Ezra D."/>
            <person name="Gonzalez J."/>
            <person name="Henrissat B."/>
            <person name="Kuo A."/>
            <person name="Liang C."/>
            <person name="Lipzen A."/>
            <person name="Lutzoni F."/>
            <person name="Magnuson J."/>
            <person name="Mondo S."/>
            <person name="Nolan M."/>
            <person name="Ohm R."/>
            <person name="Pangilinan J."/>
            <person name="Park H.-J."/>
            <person name="Ramirez L."/>
            <person name="Alfaro M."/>
            <person name="Sun H."/>
            <person name="Tritt A."/>
            <person name="Yoshinaga Y."/>
            <person name="Zwiers L.-H."/>
            <person name="Turgeon B."/>
            <person name="Goodwin S."/>
            <person name="Spatafora J."/>
            <person name="Crous P."/>
            <person name="Grigoriev I."/>
        </authorList>
    </citation>
    <scope>NUCLEOTIDE SEQUENCE</scope>
    <source>
        <strain evidence="1">CBS 207.26</strain>
    </source>
</reference>
<evidence type="ECO:0000313" key="2">
    <source>
        <dbReference type="Proteomes" id="UP000800200"/>
    </source>
</evidence>
<accession>A0A6A6DN03</accession>
<name>A0A6A6DN03_9PEZI</name>
<protein>
    <submittedName>
        <fullName evidence="1">Uncharacterized protein</fullName>
    </submittedName>
</protein>
<sequence>DSDKCGCGRYQKESVGHFLLECHTWMWQRERFVDVDNSRWGDLLFYLGGRSEQKRLARIPF</sequence>
<dbReference type="EMBL" id="ML994658">
    <property type="protein sequence ID" value="KAF2180445.1"/>
    <property type="molecule type" value="Genomic_DNA"/>
</dbReference>
<dbReference type="OrthoDB" id="3261222at2759"/>
<feature type="non-terminal residue" evidence="1">
    <location>
        <position position="1"/>
    </location>
</feature>
<evidence type="ECO:0000313" key="1">
    <source>
        <dbReference type="EMBL" id="KAF2180445.1"/>
    </source>
</evidence>
<dbReference type="AlphaFoldDB" id="A0A6A6DN03"/>
<proteinExistence type="predicted"/>
<organism evidence="1 2">
    <name type="scientific">Zopfia rhizophila CBS 207.26</name>
    <dbReference type="NCBI Taxonomy" id="1314779"/>
    <lineage>
        <taxon>Eukaryota</taxon>
        <taxon>Fungi</taxon>
        <taxon>Dikarya</taxon>
        <taxon>Ascomycota</taxon>
        <taxon>Pezizomycotina</taxon>
        <taxon>Dothideomycetes</taxon>
        <taxon>Dothideomycetes incertae sedis</taxon>
        <taxon>Zopfiaceae</taxon>
        <taxon>Zopfia</taxon>
    </lineage>
</organism>
<keyword evidence="2" id="KW-1185">Reference proteome</keyword>
<gene>
    <name evidence="1" type="ORF">K469DRAFT_592742</name>
</gene>